<dbReference type="GO" id="GO:0016787">
    <property type="term" value="F:hydrolase activity"/>
    <property type="evidence" value="ECO:0007669"/>
    <property type="project" value="UniProtKB-KW"/>
</dbReference>
<reference evidence="3 4" key="1">
    <citation type="submission" date="2016-12" db="EMBL/GenBank/DDBJ databases">
        <title>The draft genome sequence of Actinophytocola xinjiangensis.</title>
        <authorList>
            <person name="Wang W."/>
            <person name="Yuan L."/>
        </authorList>
    </citation>
    <scope>NUCLEOTIDE SEQUENCE [LARGE SCALE GENOMIC DNA]</scope>
    <source>
        <strain evidence="3 4">CGMCC 4.4663</strain>
    </source>
</reference>
<evidence type="ECO:0000313" key="3">
    <source>
        <dbReference type="EMBL" id="OLF08979.1"/>
    </source>
</evidence>
<comment type="caution">
    <text evidence="3">The sequence shown here is derived from an EMBL/GenBank/DDBJ whole genome shotgun (WGS) entry which is preliminary data.</text>
</comment>
<gene>
    <name evidence="3" type="ORF">BLA60_20505</name>
</gene>
<dbReference type="PANTHER" id="PTHR37017">
    <property type="entry name" value="AB HYDROLASE-1 DOMAIN-CONTAINING PROTEIN-RELATED"/>
    <property type="match status" value="1"/>
</dbReference>
<dbReference type="EMBL" id="MSIF01000010">
    <property type="protein sequence ID" value="OLF08979.1"/>
    <property type="molecule type" value="Genomic_DNA"/>
</dbReference>
<dbReference type="InterPro" id="IPR029058">
    <property type="entry name" value="AB_hydrolase_fold"/>
</dbReference>
<dbReference type="InterPro" id="IPR052897">
    <property type="entry name" value="Sec-Metab_Biosynth_Hydrolase"/>
</dbReference>
<keyword evidence="3" id="KW-0378">Hydrolase</keyword>
<evidence type="ECO:0000313" key="4">
    <source>
        <dbReference type="Proteomes" id="UP000185696"/>
    </source>
</evidence>
<evidence type="ECO:0000259" key="2">
    <source>
        <dbReference type="Pfam" id="PF12697"/>
    </source>
</evidence>
<dbReference type="Pfam" id="PF12697">
    <property type="entry name" value="Abhydrolase_6"/>
    <property type="match status" value="1"/>
</dbReference>
<dbReference type="RefSeq" id="WP_075134570.1">
    <property type="nucleotide sequence ID" value="NZ_MSIF01000010.1"/>
</dbReference>
<organism evidence="3 4">
    <name type="scientific">Actinophytocola xinjiangensis</name>
    <dbReference type="NCBI Taxonomy" id="485602"/>
    <lineage>
        <taxon>Bacteria</taxon>
        <taxon>Bacillati</taxon>
        <taxon>Actinomycetota</taxon>
        <taxon>Actinomycetes</taxon>
        <taxon>Pseudonocardiales</taxon>
        <taxon>Pseudonocardiaceae</taxon>
    </lineage>
</organism>
<dbReference type="OrthoDB" id="9773549at2"/>
<dbReference type="PANTHER" id="PTHR37017:SF11">
    <property type="entry name" value="ESTERASE_LIPASE_THIOESTERASE DOMAIN-CONTAINING PROTEIN"/>
    <property type="match status" value="1"/>
</dbReference>
<dbReference type="Gene3D" id="3.40.50.1820">
    <property type="entry name" value="alpha/beta hydrolase"/>
    <property type="match status" value="1"/>
</dbReference>
<protein>
    <submittedName>
        <fullName evidence="3">Alpha/beta hydrolase</fullName>
    </submittedName>
</protein>
<feature type="domain" description="AB hydrolase-1" evidence="2">
    <location>
        <begin position="5"/>
        <end position="219"/>
    </location>
</feature>
<dbReference type="AlphaFoldDB" id="A0A7Z0WLD8"/>
<dbReference type="Proteomes" id="UP000185696">
    <property type="component" value="Unassembled WGS sequence"/>
</dbReference>
<name>A0A7Z0WLD8_9PSEU</name>
<keyword evidence="4" id="KW-1185">Reference proteome</keyword>
<sequence length="232" mass="25409">MATYVLIHGASDAFYWHRVIPLLRERGHEVVAPDLPVGDEQANFADYTDTVVRAVGHLTNVIVVGQSMGAYTAPLVCQRVPVELLVLIAPMIPAPGETPGDWWDNTGQPAAQRALDEREGRDPQATFDALMTFFHDVPQEVIANVLAHGVPAPADGIFGQPWPLDAWPDVPTKVLVGRNDRLFPLEFARRIAKERLGVDVDDTPGGHLLALGHPEAVVDWLESCRVDHERAG</sequence>
<proteinExistence type="predicted"/>
<accession>A0A7Z0WLD8</accession>
<dbReference type="InterPro" id="IPR000073">
    <property type="entry name" value="AB_hydrolase_1"/>
</dbReference>
<evidence type="ECO:0000256" key="1">
    <source>
        <dbReference type="SAM" id="MobiDB-lite"/>
    </source>
</evidence>
<feature type="region of interest" description="Disordered" evidence="1">
    <location>
        <begin position="98"/>
        <end position="121"/>
    </location>
</feature>
<dbReference type="SUPFAM" id="SSF53474">
    <property type="entry name" value="alpha/beta-Hydrolases"/>
    <property type="match status" value="1"/>
</dbReference>